<reference evidence="5" key="1">
    <citation type="submission" date="2021-02" db="EMBL/GenBank/DDBJ databases">
        <title>Rhodobacter shimadae sp. nov., an aerobic anoxygenic phototrophic bacterium isolated from a hot spring.</title>
        <authorList>
            <person name="Muramatsu S."/>
            <person name="Haruta S."/>
            <person name="Hirose S."/>
            <person name="Hanada S."/>
        </authorList>
    </citation>
    <scope>NUCLEOTIDE SEQUENCE</scope>
    <source>
        <strain evidence="5">N10</strain>
    </source>
</reference>
<proteinExistence type="predicted"/>
<dbReference type="PANTHER" id="PTHR15462">
    <property type="entry name" value="SERINE PROTEASE"/>
    <property type="match status" value="1"/>
</dbReference>
<sequence length="267" mass="28301">MLRPTHAALVCLFLAAAGGVVAQESPLTEMQTGDDSRGWEAVGRLNFGDRGFCTGAMIAPDLVLTAGHCLFDKETGARFQPGQIRFLAGWRNGRAIAYRGVKRAIAHPEFVYGGHDDLERVPYDLALVQLDQPIRLPSVSPYRTGPMPVDGEAVGVVSYAQDRSEAPSIQKVCHVLGQQDAALILTCDVDFGSSGSPIFEISGGMARIVSVISAKAEMDGRKVSLGTSLTGPLPELLDELQREEGSRPEAVTVLSGGAPGGAKFVKP</sequence>
<dbReference type="InterPro" id="IPR050966">
    <property type="entry name" value="Glutamyl_endopeptidase"/>
</dbReference>
<accession>A0A8G0ZT84</accession>
<keyword evidence="1 3" id="KW-0732">Signal</keyword>
<dbReference type="EMBL" id="CP069370">
    <property type="protein sequence ID" value="QYZ68220.1"/>
    <property type="molecule type" value="Genomic_DNA"/>
</dbReference>
<dbReference type="AlphaFoldDB" id="A0A8G0ZT84"/>
<feature type="chain" id="PRO_5034202341" evidence="3">
    <location>
        <begin position="23"/>
        <end position="267"/>
    </location>
</feature>
<keyword evidence="6" id="KW-1185">Reference proteome</keyword>
<dbReference type="SUPFAM" id="SSF50494">
    <property type="entry name" value="Trypsin-like serine proteases"/>
    <property type="match status" value="1"/>
</dbReference>
<feature type="signal peptide" evidence="3">
    <location>
        <begin position="1"/>
        <end position="22"/>
    </location>
</feature>
<dbReference type="GO" id="GO:0004252">
    <property type="term" value="F:serine-type endopeptidase activity"/>
    <property type="evidence" value="ECO:0007669"/>
    <property type="project" value="InterPro"/>
</dbReference>
<keyword evidence="5" id="KW-0378">Hydrolase</keyword>
<gene>
    <name evidence="5" type="ORF">JO391_10485</name>
</gene>
<dbReference type="PANTHER" id="PTHR15462:SF8">
    <property type="entry name" value="SERINE PROTEASE"/>
    <property type="match status" value="1"/>
</dbReference>
<evidence type="ECO:0000256" key="3">
    <source>
        <dbReference type="SAM" id="SignalP"/>
    </source>
</evidence>
<dbReference type="InterPro" id="IPR043504">
    <property type="entry name" value="Peptidase_S1_PA_chymotrypsin"/>
</dbReference>
<dbReference type="PROSITE" id="PS00134">
    <property type="entry name" value="TRYPSIN_HIS"/>
    <property type="match status" value="1"/>
</dbReference>
<feature type="domain" description="Peptidase S1" evidence="4">
    <location>
        <begin position="16"/>
        <end position="245"/>
    </location>
</feature>
<dbReference type="InterPro" id="IPR001314">
    <property type="entry name" value="Peptidase_S1A"/>
</dbReference>
<dbReference type="Pfam" id="PF13365">
    <property type="entry name" value="Trypsin_2"/>
    <property type="match status" value="1"/>
</dbReference>
<dbReference type="PROSITE" id="PS50240">
    <property type="entry name" value="TRYPSIN_DOM"/>
    <property type="match status" value="1"/>
</dbReference>
<evidence type="ECO:0000256" key="2">
    <source>
        <dbReference type="SAM" id="MobiDB-lite"/>
    </source>
</evidence>
<evidence type="ECO:0000256" key="1">
    <source>
        <dbReference type="ARBA" id="ARBA00022729"/>
    </source>
</evidence>
<dbReference type="RefSeq" id="WP_220660444.1">
    <property type="nucleotide sequence ID" value="NZ_CP069370.1"/>
</dbReference>
<evidence type="ECO:0000259" key="4">
    <source>
        <dbReference type="PROSITE" id="PS50240"/>
    </source>
</evidence>
<dbReference type="InterPro" id="IPR001254">
    <property type="entry name" value="Trypsin_dom"/>
</dbReference>
<dbReference type="InterPro" id="IPR018114">
    <property type="entry name" value="TRYPSIN_HIS"/>
</dbReference>
<dbReference type="KEGG" id="nsm:JO391_10485"/>
<name>A0A8G0ZT84_9RHOB</name>
<dbReference type="Proteomes" id="UP000826300">
    <property type="component" value="Chromosome"/>
</dbReference>
<dbReference type="PRINTS" id="PR00722">
    <property type="entry name" value="CHYMOTRYPSIN"/>
</dbReference>
<evidence type="ECO:0000313" key="6">
    <source>
        <dbReference type="Proteomes" id="UP000826300"/>
    </source>
</evidence>
<feature type="region of interest" description="Disordered" evidence="2">
    <location>
        <begin position="245"/>
        <end position="267"/>
    </location>
</feature>
<dbReference type="InterPro" id="IPR009003">
    <property type="entry name" value="Peptidase_S1_PA"/>
</dbReference>
<protein>
    <submittedName>
        <fullName evidence="5">Trypsin-like serine protease</fullName>
    </submittedName>
</protein>
<dbReference type="Gene3D" id="2.40.10.10">
    <property type="entry name" value="Trypsin-like serine proteases"/>
    <property type="match status" value="2"/>
</dbReference>
<organism evidence="5 6">
    <name type="scientific">Neotabrizicola shimadae</name>
    <dbReference type="NCBI Taxonomy" id="2807096"/>
    <lineage>
        <taxon>Bacteria</taxon>
        <taxon>Pseudomonadati</taxon>
        <taxon>Pseudomonadota</taxon>
        <taxon>Alphaproteobacteria</taxon>
        <taxon>Rhodobacterales</taxon>
        <taxon>Paracoccaceae</taxon>
        <taxon>Neotabrizicola</taxon>
    </lineage>
</organism>
<keyword evidence="5" id="KW-0645">Protease</keyword>
<evidence type="ECO:0000313" key="5">
    <source>
        <dbReference type="EMBL" id="QYZ68220.1"/>
    </source>
</evidence>
<dbReference type="GO" id="GO:0006508">
    <property type="term" value="P:proteolysis"/>
    <property type="evidence" value="ECO:0007669"/>
    <property type="project" value="UniProtKB-KW"/>
</dbReference>